<dbReference type="Proteomes" id="UP001140234">
    <property type="component" value="Unassembled WGS sequence"/>
</dbReference>
<sequence>GEFRRWPLDLPQPDSACFSLVRSVSIDADYGSIFTGAAVRAMHAVWKQPVFQRAADLRLTITHSHSGDDILMHDYDGHAQAFARSIRAMVPAVHSVSVRYAAYARVDEMPADRSLNALLAAMFRGSRYSALAIAYNDFAHAYQPQVAHALTRIQCCWDEGYHRVVPLLHASAGSLADLRLACHGVARRALSQLFVDAHGQYVGYSSLQRLAFEDAASWGPLYQQEDPASWERLFRPTLPNAVFVPRLRHLRLGMPYPFCDDILFRGNAATLETLWLTPTLPFLHMMEQCGVFARSAYPRLRRITLAPYSHYVSDRTDAGVCADAAGRDAELAAAAAQFVHRASPRVQAVDIREGAAGAKLVCAMVQSTQMAALRALHIPRTALTLTDIVTLLQALPRLAALHCVSGGVGDEFEGVSHAKLAAYMHHTYYPLSSAFRQWGIASDARAPIDDPRAVADMAACTLLLSVMCPVFVRAQVPKSHANAYNSVIRRAIARNPADRFVRNMRRLLLPVE</sequence>
<comment type="caution">
    <text evidence="1">The sequence shown here is derived from an EMBL/GenBank/DDBJ whole genome shotgun (WGS) entry which is preliminary data.</text>
</comment>
<protein>
    <submittedName>
        <fullName evidence="1">Uncharacterized protein</fullName>
    </submittedName>
</protein>
<evidence type="ECO:0000313" key="2">
    <source>
        <dbReference type="Proteomes" id="UP001140234"/>
    </source>
</evidence>
<reference evidence="1" key="1">
    <citation type="submission" date="2022-07" db="EMBL/GenBank/DDBJ databases">
        <title>Phylogenomic reconstructions and comparative analyses of Kickxellomycotina fungi.</title>
        <authorList>
            <person name="Reynolds N.K."/>
            <person name="Stajich J.E."/>
            <person name="Barry K."/>
            <person name="Grigoriev I.V."/>
            <person name="Crous P."/>
            <person name="Smith M.E."/>
        </authorList>
    </citation>
    <scope>NUCLEOTIDE SEQUENCE</scope>
    <source>
        <strain evidence="1">CBS 109366</strain>
    </source>
</reference>
<keyword evidence="2" id="KW-1185">Reference proteome</keyword>
<name>A0ACC1K6F4_9FUNG</name>
<accession>A0ACC1K6F4</accession>
<proteinExistence type="predicted"/>
<organism evidence="1 2">
    <name type="scientific">Coemansia nantahalensis</name>
    <dbReference type="NCBI Taxonomy" id="2789366"/>
    <lineage>
        <taxon>Eukaryota</taxon>
        <taxon>Fungi</taxon>
        <taxon>Fungi incertae sedis</taxon>
        <taxon>Zoopagomycota</taxon>
        <taxon>Kickxellomycotina</taxon>
        <taxon>Kickxellomycetes</taxon>
        <taxon>Kickxellales</taxon>
        <taxon>Kickxellaceae</taxon>
        <taxon>Coemansia</taxon>
    </lineage>
</organism>
<dbReference type="EMBL" id="JANBUJ010000086">
    <property type="protein sequence ID" value="KAJ2774576.1"/>
    <property type="molecule type" value="Genomic_DNA"/>
</dbReference>
<feature type="non-terminal residue" evidence="1">
    <location>
        <position position="1"/>
    </location>
</feature>
<evidence type="ECO:0000313" key="1">
    <source>
        <dbReference type="EMBL" id="KAJ2774576.1"/>
    </source>
</evidence>
<gene>
    <name evidence="1" type="ORF">IWQ57_000758</name>
</gene>